<gene>
    <name evidence="11" type="ORF">CWN47_14740</name>
    <name evidence="12" type="ORF">IAP99_01900</name>
    <name evidence="9" type="ORF">NUKP37_12580</name>
    <name evidence="10" type="ORF">QAB22_001830</name>
</gene>
<dbReference type="Proteomes" id="UP001176846">
    <property type="component" value="Unassembled WGS sequence"/>
</dbReference>
<proteinExistence type="predicted"/>
<dbReference type="KEGG" id="kpk:A593_08930"/>
<keyword evidence="4" id="KW-0067">ATP-binding</keyword>
<comment type="catalytic activity">
    <reaction evidence="6">
        <text>L-threonyl-[protein] + ATP = 3-O-(5'-adenylyl)-L-threonyl-[protein] + diphosphate</text>
        <dbReference type="Rhea" id="RHEA:54292"/>
        <dbReference type="Rhea" id="RHEA-COMP:11060"/>
        <dbReference type="Rhea" id="RHEA-COMP:13847"/>
        <dbReference type="ChEBI" id="CHEBI:30013"/>
        <dbReference type="ChEBI" id="CHEBI:30616"/>
        <dbReference type="ChEBI" id="CHEBI:33019"/>
        <dbReference type="ChEBI" id="CHEBI:138113"/>
        <dbReference type="EC" id="2.7.7.108"/>
    </reaction>
</comment>
<dbReference type="PANTHER" id="PTHR39560:SF1">
    <property type="entry name" value="PROTEIN ADENYLYLTRANSFERASE FIC-RELATED"/>
    <property type="match status" value="1"/>
</dbReference>
<evidence type="ECO:0000259" key="8">
    <source>
        <dbReference type="PROSITE" id="PS51459"/>
    </source>
</evidence>
<evidence type="ECO:0000313" key="11">
    <source>
        <dbReference type="EMBL" id="PLM94335.1"/>
    </source>
</evidence>
<keyword evidence="2" id="KW-0548">Nucleotidyltransferase</keyword>
<evidence type="ECO:0000313" key="13">
    <source>
        <dbReference type="Proteomes" id="UP000234412"/>
    </source>
</evidence>
<evidence type="ECO:0000256" key="3">
    <source>
        <dbReference type="ARBA" id="ARBA00022741"/>
    </source>
</evidence>
<dbReference type="EMBL" id="BQTA01000003">
    <property type="protein sequence ID" value="GKJ88703.1"/>
    <property type="molecule type" value="Genomic_DNA"/>
</dbReference>
<evidence type="ECO:0000256" key="6">
    <source>
        <dbReference type="ARBA" id="ARBA00047939"/>
    </source>
</evidence>
<protein>
    <recommendedName>
        <fullName evidence="5">protein adenylyltransferase</fullName>
        <ecNumber evidence="5">2.7.7.108</ecNumber>
    </recommendedName>
</protein>
<dbReference type="GO" id="GO:0070733">
    <property type="term" value="F:AMPylase activity"/>
    <property type="evidence" value="ECO:0007669"/>
    <property type="project" value="UniProtKB-EC"/>
</dbReference>
<dbReference type="SUPFAM" id="SSF140931">
    <property type="entry name" value="Fic-like"/>
    <property type="match status" value="1"/>
</dbReference>
<dbReference type="Gene3D" id="1.10.3290.10">
    <property type="entry name" value="Fido-like domain"/>
    <property type="match status" value="1"/>
</dbReference>
<evidence type="ECO:0000256" key="1">
    <source>
        <dbReference type="ARBA" id="ARBA00022679"/>
    </source>
</evidence>
<comment type="catalytic activity">
    <reaction evidence="7">
        <text>L-tyrosyl-[protein] + ATP = O-(5'-adenylyl)-L-tyrosyl-[protein] + diphosphate</text>
        <dbReference type="Rhea" id="RHEA:54288"/>
        <dbReference type="Rhea" id="RHEA-COMP:10136"/>
        <dbReference type="Rhea" id="RHEA-COMP:13846"/>
        <dbReference type="ChEBI" id="CHEBI:30616"/>
        <dbReference type="ChEBI" id="CHEBI:33019"/>
        <dbReference type="ChEBI" id="CHEBI:46858"/>
        <dbReference type="ChEBI" id="CHEBI:83624"/>
        <dbReference type="EC" id="2.7.7.108"/>
    </reaction>
</comment>
<evidence type="ECO:0000313" key="9">
    <source>
        <dbReference type="EMBL" id="GKJ88703.1"/>
    </source>
</evidence>
<dbReference type="Pfam" id="PF02661">
    <property type="entry name" value="Fic"/>
    <property type="match status" value="1"/>
</dbReference>
<keyword evidence="1 10" id="KW-0808">Transferase</keyword>
<reference evidence="10" key="5">
    <citation type="journal article" date="2023" name="Nat. Commun.">
        <title>Genomic dissection of endemic carbapenem resistance reveals metallo-beta-lactamase dissemination through clonal, plasmid and integron transfer.</title>
        <authorList>
            <person name="Macesic N."/>
            <person name="Hawkey J."/>
            <person name="Vezina B."/>
            <person name="Wisniewski J.A."/>
            <person name="Cottingham H."/>
            <person name="Blakeway L.V."/>
            <person name="Harshegyi T."/>
            <person name="Pragastis K."/>
            <person name="Badoordeen G.Z."/>
            <person name="Dennison A."/>
            <person name="Spelman D.W."/>
            <person name="Jenney A.W.J."/>
            <person name="Peleg A.Y."/>
        </authorList>
    </citation>
    <scope>NUCLEOTIDE SEQUENCE</scope>
    <source>
        <strain evidence="10">CPO071</strain>
    </source>
</reference>
<dbReference type="EC" id="2.7.7.108" evidence="5"/>
<dbReference type="Proteomes" id="UP000516181">
    <property type="component" value="Chromosome"/>
</dbReference>
<reference evidence="12 14" key="3">
    <citation type="submission" date="2020-08" db="EMBL/GenBank/DDBJ databases">
        <title>Complete genome sequence of Klebsiella pneumoniae KP2757.</title>
        <authorList>
            <person name="Zhang X."/>
        </authorList>
    </citation>
    <scope>NUCLEOTIDE SEQUENCE [LARGE SCALE GENOMIC DNA]</scope>
    <source>
        <strain evidence="12 14">KP2757</strain>
    </source>
</reference>
<evidence type="ECO:0000313" key="10">
    <source>
        <dbReference type="EMBL" id="MEC6055313.1"/>
    </source>
</evidence>
<dbReference type="AlphaFoldDB" id="A0A0B7G6S2"/>
<reference evidence="11 13" key="1">
    <citation type="submission" date="2017-11" db="EMBL/GenBank/DDBJ databases">
        <authorList>
            <person name="Han C.G."/>
        </authorList>
    </citation>
    <scope>NUCLEOTIDE SEQUENCE [LARGE SCALE GENOMIC DNA]</scope>
    <source>
        <strain evidence="11 13">A8</strain>
    </source>
</reference>
<evidence type="ECO:0000313" key="12">
    <source>
        <dbReference type="EMBL" id="QNP25157.1"/>
    </source>
</evidence>
<dbReference type="GO" id="GO:0051302">
    <property type="term" value="P:regulation of cell division"/>
    <property type="evidence" value="ECO:0007669"/>
    <property type="project" value="TreeGrafter"/>
</dbReference>
<name>A0A0B7G6S2_KLEVA</name>
<dbReference type="Proteomes" id="UP000234412">
    <property type="component" value="Unassembled WGS sequence"/>
</dbReference>
<dbReference type="EMBL" id="JARTTN020000001">
    <property type="protein sequence ID" value="MEC6055313.1"/>
    <property type="molecule type" value="Genomic_DNA"/>
</dbReference>
<evidence type="ECO:0000256" key="2">
    <source>
        <dbReference type="ARBA" id="ARBA00022695"/>
    </source>
</evidence>
<evidence type="ECO:0000256" key="5">
    <source>
        <dbReference type="ARBA" id="ARBA00034531"/>
    </source>
</evidence>
<organism evidence="11 13">
    <name type="scientific">Klebsiella variicola</name>
    <dbReference type="NCBI Taxonomy" id="244366"/>
    <lineage>
        <taxon>Bacteria</taxon>
        <taxon>Pseudomonadati</taxon>
        <taxon>Pseudomonadota</taxon>
        <taxon>Gammaproteobacteria</taxon>
        <taxon>Enterobacterales</taxon>
        <taxon>Enterobacteriaceae</taxon>
        <taxon>Klebsiella/Raoultella group</taxon>
        <taxon>Klebsiella</taxon>
        <taxon>Klebsiella pneumoniae complex</taxon>
    </lineage>
</organism>
<evidence type="ECO:0000256" key="7">
    <source>
        <dbReference type="ARBA" id="ARBA00048696"/>
    </source>
</evidence>
<dbReference type="InterPro" id="IPR036597">
    <property type="entry name" value="Fido-like_dom_sf"/>
</dbReference>
<keyword evidence="3" id="KW-0547">Nucleotide-binding</keyword>
<dbReference type="EMBL" id="CP060807">
    <property type="protein sequence ID" value="QNP25157.1"/>
    <property type="molecule type" value="Genomic_DNA"/>
</dbReference>
<evidence type="ECO:0000313" key="14">
    <source>
        <dbReference type="Proteomes" id="UP000516181"/>
    </source>
</evidence>
<dbReference type="KEGG" id="kvd:KR75_06285"/>
<feature type="domain" description="Fido" evidence="8">
    <location>
        <begin position="54"/>
        <end position="191"/>
    </location>
</feature>
<sequence length="200" mass="22913">MSDKFGDERDPYLYPALNVLRNRLGIRQAKNLQQAAFEMTALRAATLPLGPRVRGLPYLCAIHHQLYQDLFDWAGRLREVNLYLGDTPFCHFARIEEEGNALMQALEQEDYLNGLPRETFIERLSWFYGEINVLHPFRLGNGLTQRIFFEQLAIHAGYLLDWRDVDPAGWSAACQQSAMGDPAPLVAIFRKVVSEARESE</sequence>
<dbReference type="PROSITE" id="PS51459">
    <property type="entry name" value="FIDO"/>
    <property type="match status" value="1"/>
</dbReference>
<dbReference type="NCBIfam" id="NF007672">
    <property type="entry name" value="PRK10347.1"/>
    <property type="match status" value="1"/>
</dbReference>
<dbReference type="RefSeq" id="WP_008807028.1">
    <property type="nucleotide sequence ID" value="NZ_BIGL01000003.1"/>
</dbReference>
<accession>A0A0B7G6S2</accession>
<reference evidence="11 13" key="2">
    <citation type="submission" date="2018-01" db="EMBL/GenBank/DDBJ databases">
        <title>Genomic study of Klebsiella pneumoniae.</title>
        <authorList>
            <person name="Yang Y."/>
            <person name="Bicalho R."/>
        </authorList>
    </citation>
    <scope>NUCLEOTIDE SEQUENCE [LARGE SCALE GENOMIC DNA]</scope>
    <source>
        <strain evidence="11 13">A8</strain>
    </source>
</reference>
<dbReference type="Proteomes" id="UP001060507">
    <property type="component" value="Unassembled WGS sequence"/>
</dbReference>
<dbReference type="PANTHER" id="PTHR39560">
    <property type="entry name" value="PROTEIN ADENYLYLTRANSFERASE FIC-RELATED"/>
    <property type="match status" value="1"/>
</dbReference>
<dbReference type="GO" id="GO:0005524">
    <property type="term" value="F:ATP binding"/>
    <property type="evidence" value="ECO:0007669"/>
    <property type="project" value="UniProtKB-KW"/>
</dbReference>
<dbReference type="InterPro" id="IPR003812">
    <property type="entry name" value="Fido"/>
</dbReference>
<evidence type="ECO:0000256" key="4">
    <source>
        <dbReference type="ARBA" id="ARBA00022840"/>
    </source>
</evidence>
<reference evidence="9" key="4">
    <citation type="journal article" date="2022" name="J. Appl. Microbiol.">
        <title>PCR-based ORF typing of Klebsiella pneumoniae for rapid identification of global clones and transmission events.</title>
        <authorList>
            <person name="Nonogaki R."/>
            <person name="Iijima A."/>
            <person name="Kawamura K."/>
            <person name="Kayama S."/>
            <person name="Sugai M."/>
            <person name="Yagi T."/>
            <person name="Arakawa Y."/>
            <person name="Doi Y."/>
            <person name="Suzuki M."/>
        </authorList>
    </citation>
    <scope>NUCLEOTIDE SEQUENCE</scope>
    <source>
        <strain evidence="9">NUKP-37</strain>
    </source>
</reference>
<dbReference type="EMBL" id="PIDP01000468">
    <property type="protein sequence ID" value="PLM94335.1"/>
    <property type="molecule type" value="Genomic_DNA"/>
</dbReference>
<reference evidence="10" key="6">
    <citation type="submission" date="2024-01" db="EMBL/GenBank/DDBJ databases">
        <authorList>
            <person name="Macesic N."/>
        </authorList>
    </citation>
    <scope>NUCLEOTIDE SEQUENCE</scope>
    <source>
        <strain evidence="10">CPO071</strain>
    </source>
</reference>